<accession>A0ABR4FAF4</accession>
<evidence type="ECO:0000313" key="1">
    <source>
        <dbReference type="EMBL" id="KAL2291681.1"/>
    </source>
</evidence>
<sequence>MNPYVSVYTPPPTSAEFGLEDFSVTLWPTCSGVALSNSTCTAPAISISSWMVDSYIRRVNLTGFNNFIAVQNNASRITMSSVGMYRDKYTDNSPGYPADISIAGSQVLVQDSGQYGLASAAAFAVITQGRAPGPNAVVRHVARGARQSLHPHQRWAHGFLADHTAAPVELVNRGTAGSGQG</sequence>
<dbReference type="EMBL" id="JBAWTH010000005">
    <property type="protein sequence ID" value="KAL2291681.1"/>
    <property type="molecule type" value="Genomic_DNA"/>
</dbReference>
<evidence type="ECO:0000313" key="2">
    <source>
        <dbReference type="Proteomes" id="UP001600888"/>
    </source>
</evidence>
<name>A0ABR4FAF4_9PEZI</name>
<keyword evidence="2" id="KW-1185">Reference proteome</keyword>
<dbReference type="Proteomes" id="UP001600888">
    <property type="component" value="Unassembled WGS sequence"/>
</dbReference>
<protein>
    <submittedName>
        <fullName evidence="1">Uncharacterized protein</fullName>
    </submittedName>
</protein>
<gene>
    <name evidence="1" type="ORF">FJTKL_11896</name>
</gene>
<comment type="caution">
    <text evidence="1">The sequence shown here is derived from an EMBL/GenBank/DDBJ whole genome shotgun (WGS) entry which is preliminary data.</text>
</comment>
<reference evidence="1 2" key="1">
    <citation type="submission" date="2024-03" db="EMBL/GenBank/DDBJ databases">
        <title>A high-quality draft genome sequence of Diaporthe vaccinii, a causative agent of upright dieback and viscid rot disease in cranberry plants.</title>
        <authorList>
            <person name="Sarrasin M."/>
            <person name="Lang B.F."/>
            <person name="Burger G."/>
        </authorList>
    </citation>
    <scope>NUCLEOTIDE SEQUENCE [LARGE SCALE GENOMIC DNA]</scope>
    <source>
        <strain evidence="1 2">IS7</strain>
    </source>
</reference>
<proteinExistence type="predicted"/>
<organism evidence="1 2">
    <name type="scientific">Diaporthe vaccinii</name>
    <dbReference type="NCBI Taxonomy" id="105482"/>
    <lineage>
        <taxon>Eukaryota</taxon>
        <taxon>Fungi</taxon>
        <taxon>Dikarya</taxon>
        <taxon>Ascomycota</taxon>
        <taxon>Pezizomycotina</taxon>
        <taxon>Sordariomycetes</taxon>
        <taxon>Sordariomycetidae</taxon>
        <taxon>Diaporthales</taxon>
        <taxon>Diaporthaceae</taxon>
        <taxon>Diaporthe</taxon>
        <taxon>Diaporthe eres species complex</taxon>
    </lineage>
</organism>